<sequence length="544" mass="60974">MSKDRRLSVLRKIACFLAFGCVFAAGSLSAGAASLPNKTLVYCSEGSPAGFDAAQYTTSVEFSASAYTVYNRLVEFEHGGTKVEPGLAESWEISPDGLTYTFHLRHGVKFQTTSFFKPTREFNADDVMLTFERMFDPNHPFRKAYPVQLPYFTDMGLDKSIAKIEKLDPYTVRFTLNAVNAPFLQEIAMPFASILSAEYVEQLMKAGKASDINFYPVGTGPFIFRSYTKDATIRFDGNPDYWKPDVVQVGKLIFSIAVDPAVREQKLRQNECQVMSYPRPQDIAGLKSDPDLQLPSEVGFNLGYLAYNVTHKPLDNAQVRQALDMAINKKAIIDSVYQGAGQAATNPMPPTQWSYDKSLRDAPYDPDKAKALLAQAGFPDGFDITLWAMPVQRPYNPNARLMAEMIQADWAKVGVRAKITTYEWGEYIKRGHAGEHDAMLIGWTGDNGDPDNWLGVLLGCDAVNGSNFAKWCYKPFEELIQKGRTTTDIAERTKYYTQAQQLFKQQVPFTPIAHSTVYQPLRKNVTGFKIDPFGPTQFWYVGLK</sequence>
<feature type="chain" id="PRO_5020977440" evidence="3">
    <location>
        <begin position="33"/>
        <end position="544"/>
    </location>
</feature>
<dbReference type="PANTHER" id="PTHR30290">
    <property type="entry name" value="PERIPLASMIC BINDING COMPONENT OF ABC TRANSPORTER"/>
    <property type="match status" value="1"/>
</dbReference>
<dbReference type="PROSITE" id="PS01040">
    <property type="entry name" value="SBP_BACTERIAL_5"/>
    <property type="match status" value="1"/>
</dbReference>
<dbReference type="GO" id="GO:1904680">
    <property type="term" value="F:peptide transmembrane transporter activity"/>
    <property type="evidence" value="ECO:0007669"/>
    <property type="project" value="TreeGrafter"/>
</dbReference>
<dbReference type="Gene3D" id="3.10.105.10">
    <property type="entry name" value="Dipeptide-binding Protein, Domain 3"/>
    <property type="match status" value="1"/>
</dbReference>
<organism evidence="5 6">
    <name type="scientific">Trinickia terrae</name>
    <dbReference type="NCBI Taxonomy" id="2571161"/>
    <lineage>
        <taxon>Bacteria</taxon>
        <taxon>Pseudomonadati</taxon>
        <taxon>Pseudomonadota</taxon>
        <taxon>Betaproteobacteria</taxon>
        <taxon>Burkholderiales</taxon>
        <taxon>Burkholderiaceae</taxon>
        <taxon>Trinickia</taxon>
    </lineage>
</organism>
<evidence type="ECO:0000256" key="2">
    <source>
        <dbReference type="ARBA" id="ARBA00022729"/>
    </source>
</evidence>
<dbReference type="InterPro" id="IPR030678">
    <property type="entry name" value="Peptide/Ni-bd"/>
</dbReference>
<dbReference type="InterPro" id="IPR039424">
    <property type="entry name" value="SBP_5"/>
</dbReference>
<gene>
    <name evidence="5" type="ORF">FAZ69_31915</name>
</gene>
<comment type="similarity">
    <text evidence="1">Belongs to the bacterial solute-binding protein 5 family.</text>
</comment>
<accession>A0A4U1HFJ4</accession>
<dbReference type="Pfam" id="PF00496">
    <property type="entry name" value="SBP_bac_5"/>
    <property type="match status" value="1"/>
</dbReference>
<evidence type="ECO:0000256" key="1">
    <source>
        <dbReference type="ARBA" id="ARBA00005695"/>
    </source>
</evidence>
<dbReference type="GO" id="GO:0042938">
    <property type="term" value="P:dipeptide transport"/>
    <property type="evidence" value="ECO:0007669"/>
    <property type="project" value="TreeGrafter"/>
</dbReference>
<dbReference type="EMBL" id="SWJE01000028">
    <property type="protein sequence ID" value="TKC78197.1"/>
    <property type="molecule type" value="Genomic_DNA"/>
</dbReference>
<dbReference type="GO" id="GO:0030288">
    <property type="term" value="C:outer membrane-bounded periplasmic space"/>
    <property type="evidence" value="ECO:0007669"/>
    <property type="project" value="TreeGrafter"/>
</dbReference>
<dbReference type="InterPro" id="IPR023765">
    <property type="entry name" value="SBP_5_CS"/>
</dbReference>
<proteinExistence type="inferred from homology"/>
<dbReference type="Gene3D" id="3.40.190.10">
    <property type="entry name" value="Periplasmic binding protein-like II"/>
    <property type="match status" value="1"/>
</dbReference>
<keyword evidence="2 3" id="KW-0732">Signal</keyword>
<dbReference type="InterPro" id="IPR000914">
    <property type="entry name" value="SBP_5_dom"/>
</dbReference>
<dbReference type="GO" id="GO:0043190">
    <property type="term" value="C:ATP-binding cassette (ABC) transporter complex"/>
    <property type="evidence" value="ECO:0007669"/>
    <property type="project" value="InterPro"/>
</dbReference>
<dbReference type="Proteomes" id="UP000305539">
    <property type="component" value="Unassembled WGS sequence"/>
</dbReference>
<protein>
    <submittedName>
        <fullName evidence="5">ABC transporter substrate-binding protein</fullName>
    </submittedName>
</protein>
<evidence type="ECO:0000313" key="5">
    <source>
        <dbReference type="EMBL" id="TKC78197.1"/>
    </source>
</evidence>
<name>A0A4U1HFJ4_9BURK</name>
<comment type="caution">
    <text evidence="5">The sequence shown here is derived from an EMBL/GenBank/DDBJ whole genome shotgun (WGS) entry which is preliminary data.</text>
</comment>
<feature type="domain" description="Solute-binding protein family 5" evidence="4">
    <location>
        <begin position="82"/>
        <end position="462"/>
    </location>
</feature>
<dbReference type="FunFam" id="3.10.105.10:FF:000002">
    <property type="entry name" value="Dipeptide ABC transporter, substrate-binding protein"/>
    <property type="match status" value="1"/>
</dbReference>
<dbReference type="CDD" id="cd08493">
    <property type="entry name" value="PBP2_DppA_like"/>
    <property type="match status" value="1"/>
</dbReference>
<keyword evidence="6" id="KW-1185">Reference proteome</keyword>
<dbReference type="SUPFAM" id="SSF53850">
    <property type="entry name" value="Periplasmic binding protein-like II"/>
    <property type="match status" value="1"/>
</dbReference>
<reference evidence="5 6" key="1">
    <citation type="submission" date="2019-04" db="EMBL/GenBank/DDBJ databases">
        <title>Trinickia sp. 7GSK02, isolated from subtropical forest soil.</title>
        <authorList>
            <person name="Gao Z.-H."/>
            <person name="Qiu L.-H."/>
        </authorList>
    </citation>
    <scope>NUCLEOTIDE SEQUENCE [LARGE SCALE GENOMIC DNA]</scope>
    <source>
        <strain evidence="5 6">7GSK02</strain>
    </source>
</reference>
<evidence type="ECO:0000313" key="6">
    <source>
        <dbReference type="Proteomes" id="UP000305539"/>
    </source>
</evidence>
<dbReference type="AlphaFoldDB" id="A0A4U1HFJ4"/>
<evidence type="ECO:0000256" key="3">
    <source>
        <dbReference type="SAM" id="SignalP"/>
    </source>
</evidence>
<dbReference type="OrthoDB" id="9801799at2"/>
<dbReference type="PANTHER" id="PTHR30290:SF38">
    <property type="entry name" value="D,D-DIPEPTIDE-BINDING PERIPLASMIC PROTEIN DDPA-RELATED"/>
    <property type="match status" value="1"/>
</dbReference>
<evidence type="ECO:0000259" key="4">
    <source>
        <dbReference type="Pfam" id="PF00496"/>
    </source>
</evidence>
<dbReference type="PIRSF" id="PIRSF002741">
    <property type="entry name" value="MppA"/>
    <property type="match status" value="1"/>
</dbReference>
<feature type="signal peptide" evidence="3">
    <location>
        <begin position="1"/>
        <end position="32"/>
    </location>
</feature>
<dbReference type="Gene3D" id="3.90.76.10">
    <property type="entry name" value="Dipeptide-binding Protein, Domain 1"/>
    <property type="match status" value="1"/>
</dbReference>
<dbReference type="RefSeq" id="WP_136899292.1">
    <property type="nucleotide sequence ID" value="NZ_SWJE01000028.1"/>
</dbReference>